<evidence type="ECO:0000259" key="2">
    <source>
        <dbReference type="Pfam" id="PF06985"/>
    </source>
</evidence>
<keyword evidence="4" id="KW-1185">Reference proteome</keyword>
<feature type="domain" description="Heterokaryon incompatibility" evidence="2">
    <location>
        <begin position="53"/>
        <end position="226"/>
    </location>
</feature>
<protein>
    <recommendedName>
        <fullName evidence="2">Heterokaryon incompatibility domain-containing protein</fullName>
    </recommendedName>
</protein>
<evidence type="ECO:0000256" key="1">
    <source>
        <dbReference type="SAM" id="MobiDB-lite"/>
    </source>
</evidence>
<dbReference type="Proteomes" id="UP000701801">
    <property type="component" value="Unassembled WGS sequence"/>
</dbReference>
<gene>
    <name evidence="3" type="ORF">HYALB_00008071</name>
</gene>
<dbReference type="AlphaFoldDB" id="A0A9N9Q5C1"/>
<evidence type="ECO:0000313" key="4">
    <source>
        <dbReference type="Proteomes" id="UP000701801"/>
    </source>
</evidence>
<accession>A0A9N9Q5C1</accession>
<feature type="region of interest" description="Disordered" evidence="1">
    <location>
        <begin position="642"/>
        <end position="667"/>
    </location>
</feature>
<reference evidence="3" key="1">
    <citation type="submission" date="2021-07" db="EMBL/GenBank/DDBJ databases">
        <authorList>
            <person name="Durling M."/>
        </authorList>
    </citation>
    <scope>NUCLEOTIDE SEQUENCE</scope>
</reference>
<feature type="region of interest" description="Disordered" evidence="1">
    <location>
        <begin position="683"/>
        <end position="747"/>
    </location>
</feature>
<evidence type="ECO:0000313" key="3">
    <source>
        <dbReference type="EMBL" id="CAG8975287.1"/>
    </source>
</evidence>
<dbReference type="InterPro" id="IPR052895">
    <property type="entry name" value="HetReg/Transcr_Mod"/>
</dbReference>
<sequence>MAPIPRVPHHYIYSYEPLKSPREFRLIKFRDFLHGEDCSLHIFDIDDPERPTFSAFSYTWGVPLSTSKSKDDYGPDSSKILILDTESDPKQIGVLKNLYEGLAQLSKSNRPEWLWVDAICINQEDNEERCLQVTLMGAVYSYCQQVIVWLGKDESDLKDFKFLHETFLPILWEYGQANGLEKILKANWTLDNVKERLKLDTEKYWKSYAKFYDERRWFSRAWVLQELTLAQKVVVLAGKSRLDWDDMSTLANIISLNGLGLLLQKSLPQSKRGSRQIIGFGCLRLHTFRQLYHQLAMPESFTPASRSSTWKSVESTDSTISTTSTTESVSSSTISELIPKKGRKLARSLREQSKAHIPQITKVFASSRSPRLNSWGSVKNWSTAMKSKFSYVYSSGLSGRRADATGFSQWTTALIDNLIPNDNPKDRWNTVFLCCVQWVRYFEATKLHDKIYGILGIIDMLRPAHIPPPIYPDYNRSVEEIYTDIAYYFVENLPHLTILSCVQDRHARQLKSLPSWVPDFASLSNEDLSFTSTANWNASRAGIVQSYPRKIVKSTLALRGSCFDVIDDTVSVFAPQNWAGDGSRLPDGSIMSVHILGHFEKIIRFACETKPWPYKVSRLEVLVATLVAGQLSAISLKDTGESHDEEQNSYFPSFLPASPKQLPTTEDTGLGIDLTSLSLSPEWKASPHRRGTSDVSSISPSETQPIRSKSTSLGNSSTIVASPEPLAQEDFSSEMRPSKSFPPTPKHKHSLNAIERFPYAKGVFQFRMWVLCMLIAGSFSEETEPMVDSCLGAISQLTFLCPPEIGHLPTRAEVAAASGSAKGNKTMQTMFQGMEGATGVGDFADGQFSEFDVRWSKTQGSQKMYRTKRGYYGMGPVSLEKGDEVWVICDARVPFVLRPSVAVEGAFELIGETYLHGCMHGEMMTPDQLESIGPVSLV</sequence>
<dbReference type="InterPro" id="IPR010730">
    <property type="entry name" value="HET"/>
</dbReference>
<dbReference type="Pfam" id="PF06985">
    <property type="entry name" value="HET"/>
    <property type="match status" value="1"/>
</dbReference>
<feature type="compositionally biased region" description="Polar residues" evidence="1">
    <location>
        <begin position="693"/>
        <end position="720"/>
    </location>
</feature>
<proteinExistence type="predicted"/>
<organism evidence="3 4">
    <name type="scientific">Hymenoscyphus albidus</name>
    <dbReference type="NCBI Taxonomy" id="595503"/>
    <lineage>
        <taxon>Eukaryota</taxon>
        <taxon>Fungi</taxon>
        <taxon>Dikarya</taxon>
        <taxon>Ascomycota</taxon>
        <taxon>Pezizomycotina</taxon>
        <taxon>Leotiomycetes</taxon>
        <taxon>Helotiales</taxon>
        <taxon>Helotiaceae</taxon>
        <taxon>Hymenoscyphus</taxon>
    </lineage>
</organism>
<dbReference type="PANTHER" id="PTHR24148">
    <property type="entry name" value="ANKYRIN REPEAT DOMAIN-CONTAINING PROTEIN 39 HOMOLOG-RELATED"/>
    <property type="match status" value="1"/>
</dbReference>
<dbReference type="Pfam" id="PF26639">
    <property type="entry name" value="Het-6_barrel"/>
    <property type="match status" value="1"/>
</dbReference>
<name>A0A9N9Q5C1_9HELO</name>
<dbReference type="EMBL" id="CAJVRM010000131">
    <property type="protein sequence ID" value="CAG8975287.1"/>
    <property type="molecule type" value="Genomic_DNA"/>
</dbReference>
<comment type="caution">
    <text evidence="3">The sequence shown here is derived from an EMBL/GenBank/DDBJ whole genome shotgun (WGS) entry which is preliminary data.</text>
</comment>
<dbReference type="OrthoDB" id="5386682at2759"/>
<dbReference type="PANTHER" id="PTHR24148:SF73">
    <property type="entry name" value="HET DOMAIN PROTEIN (AFU_ORTHOLOGUE AFUA_8G01020)"/>
    <property type="match status" value="1"/>
</dbReference>